<feature type="domain" description="Multidrug resistance protein MdtA-like alpha-helical hairpin" evidence="4">
    <location>
        <begin position="109"/>
        <end position="177"/>
    </location>
</feature>
<proteinExistence type="inferred from homology"/>
<dbReference type="GO" id="GO:0005886">
    <property type="term" value="C:plasma membrane"/>
    <property type="evidence" value="ECO:0007669"/>
    <property type="project" value="UniProtKB-SubCell"/>
</dbReference>
<sequence length="384" mass="41116">MRRVFLTLEKIMKYIATSVVAMLLLSGCDNTQSNNSSPSETEVGVVTLKSQPVSVVSELTGRTSAALSAEVRPQVGGIIQKRLFKEGDLVKAGQPLYQIDAASYQAAWNEARAALQQAQALVKADCQKAQRYARLVKENGVSQQDADDAQSTCAQDKASVEAKKAALETARINLDWTTVTAPISGRIGISSVTLGALVTASQDTALTTIRGLDTMYVDLTRSSVDLLRLRKQSLATNSDTMSVSLILEDGTTYSEKGRLELTEVAVDESTGSVTLRAIFPNPQQQLLPGMFVRARVDEGVMEDAILAPQQGVTRDAKGNATALVVNKDNKVEQRTLETGETYGDKWLVLNGLHNGDRLIVEGSAKVTSGQTVKAVEVQANGGNA</sequence>
<reference evidence="9" key="1">
    <citation type="journal article" date="2009" name="PLoS Genet.">
        <title>Organised genome dynamics in the Escherichia coli species results in highly diverse adaptive paths.</title>
        <authorList>
            <person name="Touchon M."/>
            <person name="Hoede C."/>
            <person name="Tenaillon O."/>
            <person name="Barbe V."/>
            <person name="Baeriswyl S."/>
            <person name="Bidet P."/>
            <person name="Bingen E."/>
            <person name="Bonacorsi S."/>
            <person name="Bouchier C."/>
            <person name="Bouvet O."/>
            <person name="Calteau A."/>
            <person name="Chiapello H."/>
            <person name="Clermont O."/>
            <person name="Cruveiller S."/>
            <person name="Danchin A."/>
            <person name="Diard M."/>
            <person name="Dossat C."/>
            <person name="Karoui M.E."/>
            <person name="Frapy E."/>
            <person name="Garry L."/>
            <person name="Ghigo J.M."/>
            <person name="Gilles A.M."/>
            <person name="Johnson J."/>
            <person name="Le Bouguenec C."/>
            <person name="Lescat M."/>
            <person name="Mangenot S."/>
            <person name="Martinez-Jehanne V."/>
            <person name="Matic I."/>
            <person name="Nassif X."/>
            <person name="Oztas S."/>
            <person name="Petit M.A."/>
            <person name="Pichon C."/>
            <person name="Rouy Z."/>
            <person name="Ruf C.S."/>
            <person name="Schneider D."/>
            <person name="Tourret J."/>
            <person name="Vacherie B."/>
            <person name="Vallenet D."/>
            <person name="Medigue C."/>
            <person name="Rocha E.P.C."/>
            <person name="Denamur E."/>
        </authorList>
    </citation>
    <scope>NUCLEOTIDE SEQUENCE [LARGE SCALE GENOMIC DNA]</scope>
    <source>
        <strain evidence="9">ED1a</strain>
    </source>
</reference>
<dbReference type="PANTHER" id="PTHR30158">
    <property type="entry name" value="ACRA/E-RELATED COMPONENT OF DRUG EFFLUX TRANSPORTER"/>
    <property type="match status" value="1"/>
</dbReference>
<dbReference type="Pfam" id="PF25944">
    <property type="entry name" value="Beta-barrel_RND"/>
    <property type="match status" value="1"/>
</dbReference>
<comment type="similarity">
    <text evidence="2">Belongs to the membrane fusion protein (MFP) (TC 8.A.1) family.</text>
</comment>
<evidence type="ECO:0000256" key="3">
    <source>
        <dbReference type="ARBA" id="ARBA00022729"/>
    </source>
</evidence>
<evidence type="ECO:0000256" key="1">
    <source>
        <dbReference type="ARBA" id="ARBA00004519"/>
    </source>
</evidence>
<feature type="domain" description="Multidrug resistance protein MdtA-like beta-barrel" evidence="6">
    <location>
        <begin position="214"/>
        <end position="299"/>
    </location>
</feature>
<dbReference type="Gene3D" id="2.40.50.100">
    <property type="match status" value="1"/>
</dbReference>
<dbReference type="GO" id="GO:0046677">
    <property type="term" value="P:response to antibiotic"/>
    <property type="evidence" value="ECO:0007669"/>
    <property type="project" value="TreeGrafter"/>
</dbReference>
<dbReference type="PANTHER" id="PTHR30158:SF3">
    <property type="entry name" value="MULTIDRUG EFFLUX PUMP SUBUNIT ACRA-RELATED"/>
    <property type="match status" value="1"/>
</dbReference>
<dbReference type="Pfam" id="PF25876">
    <property type="entry name" value="HH_MFP_RND"/>
    <property type="match status" value="1"/>
</dbReference>
<dbReference type="Pfam" id="PF25917">
    <property type="entry name" value="BSH_RND"/>
    <property type="match status" value="1"/>
</dbReference>
<dbReference type="InterPro" id="IPR006143">
    <property type="entry name" value="RND_pump_MFP"/>
</dbReference>
<evidence type="ECO:0000313" key="9">
    <source>
        <dbReference type="Proteomes" id="UP000000748"/>
    </source>
</evidence>
<evidence type="ECO:0000259" key="5">
    <source>
        <dbReference type="Pfam" id="PF25917"/>
    </source>
</evidence>
<dbReference type="SUPFAM" id="SSF111369">
    <property type="entry name" value="HlyD-like secretion proteins"/>
    <property type="match status" value="1"/>
</dbReference>
<evidence type="ECO:0000259" key="6">
    <source>
        <dbReference type="Pfam" id="PF25944"/>
    </source>
</evidence>
<gene>
    <name evidence="8" type="ordered locus">ECED1_1501</name>
</gene>
<dbReference type="InterPro" id="IPR058624">
    <property type="entry name" value="MdtA-like_HH"/>
</dbReference>
<dbReference type="GO" id="GO:0022857">
    <property type="term" value="F:transmembrane transporter activity"/>
    <property type="evidence" value="ECO:0007669"/>
    <property type="project" value="InterPro"/>
</dbReference>
<feature type="domain" description="Multidrug resistance protein MdtA-like C-terminal permuted SH3" evidence="7">
    <location>
        <begin position="303"/>
        <end position="363"/>
    </location>
</feature>
<dbReference type="Gene3D" id="1.10.287.470">
    <property type="entry name" value="Helix hairpin bin"/>
    <property type="match status" value="1"/>
</dbReference>
<dbReference type="PROSITE" id="PS51257">
    <property type="entry name" value="PROKAR_LIPOPROTEIN"/>
    <property type="match status" value="1"/>
</dbReference>
<accession>B7MUD3</accession>
<evidence type="ECO:0000259" key="4">
    <source>
        <dbReference type="Pfam" id="PF25876"/>
    </source>
</evidence>
<dbReference type="FunFam" id="2.40.420.20:FF:000001">
    <property type="entry name" value="Efflux RND transporter periplasmic adaptor subunit"/>
    <property type="match status" value="1"/>
</dbReference>
<dbReference type="Gene3D" id="2.40.30.170">
    <property type="match status" value="1"/>
</dbReference>
<dbReference type="NCBIfam" id="TIGR01730">
    <property type="entry name" value="RND_mfp"/>
    <property type="match status" value="1"/>
</dbReference>
<dbReference type="Proteomes" id="UP000000748">
    <property type="component" value="Chromosome"/>
</dbReference>
<feature type="domain" description="Multidrug resistance protein MdtA-like barrel-sandwich hybrid" evidence="5">
    <location>
        <begin position="69"/>
        <end position="209"/>
    </location>
</feature>
<evidence type="ECO:0000313" key="8">
    <source>
        <dbReference type="EMBL" id="CAR07699.2"/>
    </source>
</evidence>
<name>B7MUD3_ECO81</name>
<evidence type="ECO:0000256" key="2">
    <source>
        <dbReference type="ARBA" id="ARBA00009477"/>
    </source>
</evidence>
<dbReference type="Pfam" id="PF25967">
    <property type="entry name" value="RND-MFP_C"/>
    <property type="match status" value="1"/>
</dbReference>
<dbReference type="Gene3D" id="2.40.420.20">
    <property type="match status" value="1"/>
</dbReference>
<dbReference type="GO" id="GO:0015721">
    <property type="term" value="P:bile acid and bile salt transport"/>
    <property type="evidence" value="ECO:0007669"/>
    <property type="project" value="TreeGrafter"/>
</dbReference>
<dbReference type="InterPro" id="IPR058626">
    <property type="entry name" value="MdtA-like_b-barrel"/>
</dbReference>
<protein>
    <submittedName>
        <fullName evidence="8">Efflux protein, membrane fusion (MFP) family</fullName>
    </submittedName>
</protein>
<keyword evidence="3" id="KW-0732">Signal</keyword>
<evidence type="ECO:0000259" key="7">
    <source>
        <dbReference type="Pfam" id="PF25967"/>
    </source>
</evidence>
<dbReference type="AlphaFoldDB" id="B7MUD3"/>
<dbReference type="InterPro" id="IPR058625">
    <property type="entry name" value="MdtA-like_BSH"/>
</dbReference>
<dbReference type="InterPro" id="IPR058627">
    <property type="entry name" value="MdtA-like_C"/>
</dbReference>
<organism evidence="8 9">
    <name type="scientific">Escherichia coli O81 (strain ED1a)</name>
    <dbReference type="NCBI Taxonomy" id="585397"/>
    <lineage>
        <taxon>Bacteria</taxon>
        <taxon>Pseudomonadati</taxon>
        <taxon>Pseudomonadota</taxon>
        <taxon>Gammaproteobacteria</taxon>
        <taxon>Enterobacterales</taxon>
        <taxon>Enterobacteriaceae</taxon>
        <taxon>Escherichia</taxon>
    </lineage>
</organism>
<dbReference type="HOGENOM" id="CLU_018816_2_1_6"/>
<dbReference type="KEGG" id="ecq:ECED1_1501"/>
<dbReference type="EMBL" id="CU928162">
    <property type="protein sequence ID" value="CAR07699.2"/>
    <property type="molecule type" value="Genomic_DNA"/>
</dbReference>
<comment type="subcellular location">
    <subcellularLocation>
        <location evidence="1">Cell inner membrane</location>
        <topology evidence="1">Lipid-anchor</topology>
    </subcellularLocation>
</comment>